<feature type="coiled-coil region" evidence="1">
    <location>
        <begin position="297"/>
        <end position="373"/>
    </location>
</feature>
<keyword evidence="1" id="KW-0175">Coiled coil</keyword>
<dbReference type="GeneID" id="113218876"/>
<protein>
    <submittedName>
        <fullName evidence="4">Paramyosin-like</fullName>
    </submittedName>
</protein>
<name>A0A7M7L3W7_APIME</name>
<proteinExistence type="predicted"/>
<dbReference type="Proteomes" id="UP000005203">
    <property type="component" value="Linkage group LG6"/>
</dbReference>
<evidence type="ECO:0000313" key="3">
    <source>
        <dbReference type="Proteomes" id="UP000005203"/>
    </source>
</evidence>
<accession>A0A8B8GZR3</accession>
<dbReference type="Gene3D" id="1.20.1170.10">
    <property type="match status" value="1"/>
</dbReference>
<feature type="coiled-coil region" evidence="1">
    <location>
        <begin position="113"/>
        <end position="162"/>
    </location>
</feature>
<dbReference type="EnsemblMetazoa" id="XM_026441446">
    <property type="protein sequence ID" value="XP_026297231"/>
    <property type="gene ID" value="LOC113218876"/>
</dbReference>
<dbReference type="RefSeq" id="XP_026297231.1">
    <property type="nucleotide sequence ID" value="XM_026441446.1"/>
</dbReference>
<dbReference type="OrthoDB" id="7698756at2759"/>
<reference evidence="4" key="2">
    <citation type="submission" date="2025-04" db="UniProtKB">
        <authorList>
            <consortium name="RefSeq"/>
        </authorList>
    </citation>
    <scope>IDENTIFICATION</scope>
    <source>
        <strain evidence="4">DH4</strain>
        <tissue evidence="4">Whole body</tissue>
    </source>
</reference>
<evidence type="ECO:0000313" key="4">
    <source>
        <dbReference type="RefSeq" id="XP_026297231.1"/>
    </source>
</evidence>
<dbReference type="AlphaFoldDB" id="A0A7M7L3W7"/>
<reference evidence="2" key="1">
    <citation type="submission" date="2021-01" db="UniProtKB">
        <authorList>
            <consortium name="EnsemblMetazoa"/>
        </authorList>
    </citation>
    <scope>IDENTIFICATION</scope>
    <source>
        <strain evidence="2">DH4</strain>
    </source>
</reference>
<accession>A0A7M7L3W7</accession>
<evidence type="ECO:0000256" key="1">
    <source>
        <dbReference type="SAM" id="Coils"/>
    </source>
</evidence>
<gene>
    <name evidence="4" type="primary">LOC113218876</name>
</gene>
<sequence length="538" mass="62794">MNREQDASLLLAGAQETRSVADKKIDMERKTICTQTSMEAIQFNEKNQDNKVESDMNQFPPCIYLKQKKSSAFWYIDEDPAPQWLIEEALASGTEQTKEKISSNMETEYKTIIAELEIQLTKTREELEEALKAKSAAKEKYKKSLENVKAEARKENEMLQERIVRICTSVLENFGPYSMDRKRCSSFQTKPRKLKYQKKIINKLHKKLRMAVTKLNKLKQELATTRKMLKDKSEEHDSMSKCFDQLKEEMEAAETNLNELIRENVSLRKKIDETREWLQQTSGKEHNMIRDTRNREMVNLKKKVEEDSATIVQLKQKLIRSDSANANKGFLLNSYKSQLKDLTKENNQLTSKINSLENEISNIRSTNSQLRAKISVLNVEKDKLLSDKEKSKTDIKDKMETKCTKKCEEKIQENEVMKTKYEEIIKTLKTKMLITQNENIEYLNAIKEFLKKLYYEYQADYKSHKNLNESEASEREAQETACNILNMTPDELSGFINGKTQNSINSWIVELNRITKTDHFSKDLSKFLLKKAVKKIKT</sequence>
<dbReference type="KEGG" id="ame:113218876"/>
<keyword evidence="3" id="KW-1185">Reference proteome</keyword>
<organism evidence="2">
    <name type="scientific">Apis mellifera</name>
    <name type="common">Honeybee</name>
    <dbReference type="NCBI Taxonomy" id="7460"/>
    <lineage>
        <taxon>Eukaryota</taxon>
        <taxon>Metazoa</taxon>
        <taxon>Ecdysozoa</taxon>
        <taxon>Arthropoda</taxon>
        <taxon>Hexapoda</taxon>
        <taxon>Insecta</taxon>
        <taxon>Pterygota</taxon>
        <taxon>Neoptera</taxon>
        <taxon>Endopterygota</taxon>
        <taxon>Hymenoptera</taxon>
        <taxon>Apocrita</taxon>
        <taxon>Aculeata</taxon>
        <taxon>Apoidea</taxon>
        <taxon>Anthophila</taxon>
        <taxon>Apidae</taxon>
        <taxon>Apis</taxon>
    </lineage>
</organism>
<evidence type="ECO:0000313" key="2">
    <source>
        <dbReference type="EnsemblMetazoa" id="XP_026297231"/>
    </source>
</evidence>
<feature type="coiled-coil region" evidence="1">
    <location>
        <begin position="201"/>
        <end position="270"/>
    </location>
</feature>